<dbReference type="Proteomes" id="UP000016088">
    <property type="component" value="Unassembled WGS sequence"/>
</dbReference>
<dbReference type="OrthoDB" id="5414195at2759"/>
<feature type="region of interest" description="Disordered" evidence="1">
    <location>
        <begin position="37"/>
        <end position="111"/>
    </location>
</feature>
<dbReference type="EMBL" id="KE503207">
    <property type="protein sequence ID" value="EPX73265.1"/>
    <property type="molecule type" value="Genomic_DNA"/>
</dbReference>
<feature type="compositionally biased region" description="Basic and acidic residues" evidence="1">
    <location>
        <begin position="37"/>
        <end position="79"/>
    </location>
</feature>
<reference evidence="2 3" key="1">
    <citation type="journal article" date="2011" name="Science">
        <title>Comparative functional genomics of the fission yeasts.</title>
        <authorList>
            <person name="Rhind N."/>
            <person name="Chen Z."/>
            <person name="Yassour M."/>
            <person name="Thompson D.A."/>
            <person name="Haas B.J."/>
            <person name="Habib N."/>
            <person name="Wapinski I."/>
            <person name="Roy S."/>
            <person name="Lin M.F."/>
            <person name="Heiman D.I."/>
            <person name="Young S.K."/>
            <person name="Furuya K."/>
            <person name="Guo Y."/>
            <person name="Pidoux A."/>
            <person name="Chen H.M."/>
            <person name="Robbertse B."/>
            <person name="Goldberg J.M."/>
            <person name="Aoki K."/>
            <person name="Bayne E.H."/>
            <person name="Berlin A.M."/>
            <person name="Desjardins C.A."/>
            <person name="Dobbs E."/>
            <person name="Dukaj L."/>
            <person name="Fan L."/>
            <person name="FitzGerald M.G."/>
            <person name="French C."/>
            <person name="Gujja S."/>
            <person name="Hansen K."/>
            <person name="Keifenheim D."/>
            <person name="Levin J.Z."/>
            <person name="Mosher R.A."/>
            <person name="Mueller C.A."/>
            <person name="Pfiffner J."/>
            <person name="Priest M."/>
            <person name="Russ C."/>
            <person name="Smialowska A."/>
            <person name="Swoboda P."/>
            <person name="Sykes S.M."/>
            <person name="Vaughn M."/>
            <person name="Vengrova S."/>
            <person name="Yoder R."/>
            <person name="Zeng Q."/>
            <person name="Allshire R."/>
            <person name="Baulcombe D."/>
            <person name="Birren B.W."/>
            <person name="Brown W."/>
            <person name="Ekwall K."/>
            <person name="Kellis M."/>
            <person name="Leatherwood J."/>
            <person name="Levin H."/>
            <person name="Margalit H."/>
            <person name="Martienssen R."/>
            <person name="Nieduszynski C.A."/>
            <person name="Spatafora J.W."/>
            <person name="Friedman N."/>
            <person name="Dalgaard J.Z."/>
            <person name="Baumann P."/>
            <person name="Niki H."/>
            <person name="Regev A."/>
            <person name="Nusbaum C."/>
        </authorList>
    </citation>
    <scope>NUCLEOTIDE SEQUENCE [LARGE SCALE GENOMIC DNA]</scope>
    <source>
        <strain evidence="3">yFS286</strain>
    </source>
</reference>
<keyword evidence="3" id="KW-1185">Reference proteome</keyword>
<sequence length="137" mass="15925">MFKLINRKKGVSRSPEEWLKYANARFNEYNVLQPWEDAQKNEMNKKKPIENEDNTEKPIEDKSSSKNEKENKSDPKSLDQEATCAENSSSTDSNDHQDHKKEKSCEEKQEKSFLTGINRNLATFIFSSLFMLSVITE</sequence>
<dbReference type="AlphaFoldDB" id="S9R4I8"/>
<name>S9R4I8_SCHOY</name>
<gene>
    <name evidence="2" type="ORF">SOCG_06264</name>
</gene>
<dbReference type="OMA" id="ARFNEYN"/>
<dbReference type="HOGENOM" id="CLU_1866295_0_0_1"/>
<proteinExistence type="predicted"/>
<evidence type="ECO:0000313" key="2">
    <source>
        <dbReference type="EMBL" id="EPX73265.1"/>
    </source>
</evidence>
<dbReference type="RefSeq" id="XP_013019551.1">
    <property type="nucleotide sequence ID" value="XM_013164097.1"/>
</dbReference>
<protein>
    <submittedName>
        <fullName evidence="2">Uncharacterized protein</fullName>
    </submittedName>
</protein>
<accession>S9R4I8</accession>
<feature type="compositionally biased region" description="Basic and acidic residues" evidence="1">
    <location>
        <begin position="93"/>
        <end position="111"/>
    </location>
</feature>
<organism evidence="2 3">
    <name type="scientific">Schizosaccharomyces octosporus (strain yFS286)</name>
    <name type="common">Fission yeast</name>
    <name type="synonym">Octosporomyces octosporus</name>
    <dbReference type="NCBI Taxonomy" id="483514"/>
    <lineage>
        <taxon>Eukaryota</taxon>
        <taxon>Fungi</taxon>
        <taxon>Dikarya</taxon>
        <taxon>Ascomycota</taxon>
        <taxon>Taphrinomycotina</taxon>
        <taxon>Schizosaccharomycetes</taxon>
        <taxon>Schizosaccharomycetales</taxon>
        <taxon>Schizosaccharomycetaceae</taxon>
        <taxon>Schizosaccharomyces</taxon>
    </lineage>
</organism>
<evidence type="ECO:0000256" key="1">
    <source>
        <dbReference type="SAM" id="MobiDB-lite"/>
    </source>
</evidence>
<evidence type="ECO:0000313" key="3">
    <source>
        <dbReference type="Proteomes" id="UP000016088"/>
    </source>
</evidence>
<dbReference type="VEuPathDB" id="FungiDB:SOCG_06264"/>
<dbReference type="GeneID" id="25033955"/>